<dbReference type="AlphaFoldDB" id="A0A160N0D8"/>
<evidence type="ECO:0000313" key="2">
    <source>
        <dbReference type="EMBL" id="AND68914.1"/>
    </source>
</evidence>
<organism evidence="2 3">
    <name type="scientific">Dyella thiooxydans</name>
    <dbReference type="NCBI Taxonomy" id="445710"/>
    <lineage>
        <taxon>Bacteria</taxon>
        <taxon>Pseudomonadati</taxon>
        <taxon>Pseudomonadota</taxon>
        <taxon>Gammaproteobacteria</taxon>
        <taxon>Lysobacterales</taxon>
        <taxon>Rhodanobacteraceae</taxon>
        <taxon>Dyella</taxon>
    </lineage>
</organism>
<reference evidence="2 3" key="1">
    <citation type="submission" date="2016-02" db="EMBL/GenBank/DDBJ databases">
        <title>Complete genome sequencing and analysis of ATSB10, Dyella thiooxydans isolated from rhizosphere soil of sunflower (Helianthus annuus L.).</title>
        <authorList>
            <person name="Lee Y."/>
            <person name="Hwangbo K."/>
            <person name="Chung H."/>
            <person name="Yoo J."/>
            <person name="Kim K.Y."/>
            <person name="Sa T.M."/>
            <person name="Um Y."/>
            <person name="Madhaiyan M."/>
        </authorList>
    </citation>
    <scope>NUCLEOTIDE SEQUENCE [LARGE SCALE GENOMIC DNA]</scope>
    <source>
        <strain evidence="2 3">ATSB10</strain>
    </source>
</reference>
<dbReference type="PATRIC" id="fig|445710.3.peg.1455"/>
<dbReference type="OrthoDB" id="5946179at2"/>
<sequence length="298" mass="31791">MTTRSRRTSAGFGWLMRGFSAGFRHPKPLWGSAVILLTAVVLPSLVTLPMRLHAIHAGVPVSPMTSVAWTALSMLIGLLVIPLYGGYLQVIDAAECGRAARIRDIFGPYRDGSALRLIGFGLVVLLIYFAMFALLLVAMGGGLLHWYMQALTMQAQPVSPSLPHGFGTLIALGAVFFLLFSAFYAIALGQIALGRRGVFAAIGDGVVGTAKNALPLLAYALGGLLAMIGIAIALMLVMMLAFLLGRLVGSWLMLVIAIPLYIGFMMTIFMGMFGVSYHLWRDVCGTDDVTALPEPATA</sequence>
<gene>
    <name evidence="2" type="ORF">ATSB10_14600</name>
</gene>
<keyword evidence="1" id="KW-1133">Transmembrane helix</keyword>
<keyword evidence="1" id="KW-0812">Transmembrane</keyword>
<proteinExistence type="predicted"/>
<dbReference type="RefSeq" id="WP_157469142.1">
    <property type="nucleotide sequence ID" value="NZ_CP014841.1"/>
</dbReference>
<feature type="transmembrane region" description="Helical" evidence="1">
    <location>
        <begin position="29"/>
        <end position="48"/>
    </location>
</feature>
<dbReference type="EMBL" id="CP014841">
    <property type="protein sequence ID" value="AND68914.1"/>
    <property type="molecule type" value="Genomic_DNA"/>
</dbReference>
<evidence type="ECO:0000256" key="1">
    <source>
        <dbReference type="SAM" id="Phobius"/>
    </source>
</evidence>
<feature type="transmembrane region" description="Helical" evidence="1">
    <location>
        <begin position="216"/>
        <end position="245"/>
    </location>
</feature>
<keyword evidence="1" id="KW-0472">Membrane</keyword>
<keyword evidence="3" id="KW-1185">Reference proteome</keyword>
<feature type="transmembrane region" description="Helical" evidence="1">
    <location>
        <begin position="115"/>
        <end position="146"/>
    </location>
</feature>
<name>A0A160N0D8_9GAMM</name>
<protein>
    <submittedName>
        <fullName evidence="2">Uncharacterized protein</fullName>
    </submittedName>
</protein>
<evidence type="ECO:0000313" key="3">
    <source>
        <dbReference type="Proteomes" id="UP000077255"/>
    </source>
</evidence>
<feature type="transmembrane region" description="Helical" evidence="1">
    <location>
        <begin position="68"/>
        <end position="94"/>
    </location>
</feature>
<dbReference type="KEGG" id="dtx:ATSB10_14600"/>
<accession>A0A160N0D8</accession>
<dbReference type="Proteomes" id="UP000077255">
    <property type="component" value="Chromosome"/>
</dbReference>
<feature type="transmembrane region" description="Helical" evidence="1">
    <location>
        <begin position="251"/>
        <end position="273"/>
    </location>
</feature>
<feature type="transmembrane region" description="Helical" evidence="1">
    <location>
        <begin position="166"/>
        <end position="187"/>
    </location>
</feature>